<reference evidence="2 3" key="1">
    <citation type="submission" date="2015-01" db="EMBL/GenBank/DDBJ databases">
        <title>Genome of allotetraploid Gossypium barbadense reveals genomic plasticity and fiber elongation in cotton evolution.</title>
        <authorList>
            <person name="Chen X."/>
            <person name="Liu X."/>
            <person name="Zhao B."/>
            <person name="Zheng H."/>
            <person name="Hu Y."/>
            <person name="Lu G."/>
            <person name="Yang C."/>
            <person name="Chen J."/>
            <person name="Shan C."/>
            <person name="Zhang L."/>
            <person name="Zhou Y."/>
            <person name="Wang L."/>
            <person name="Guo W."/>
            <person name="Bai Y."/>
            <person name="Ruan J."/>
            <person name="Shangguan X."/>
            <person name="Mao Y."/>
            <person name="Jiang J."/>
            <person name="Zhu Y."/>
            <person name="Lei J."/>
            <person name="Kang H."/>
            <person name="Chen S."/>
            <person name="He X."/>
            <person name="Wang R."/>
            <person name="Wang Y."/>
            <person name="Chen J."/>
            <person name="Wang L."/>
            <person name="Yu S."/>
            <person name="Wang B."/>
            <person name="Wei J."/>
            <person name="Song S."/>
            <person name="Lu X."/>
            <person name="Gao Z."/>
            <person name="Gu W."/>
            <person name="Deng X."/>
            <person name="Ma D."/>
            <person name="Wang S."/>
            <person name="Liang W."/>
            <person name="Fang L."/>
            <person name="Cai C."/>
            <person name="Zhu X."/>
            <person name="Zhou B."/>
            <person name="Zhang Y."/>
            <person name="Chen Z."/>
            <person name="Xu S."/>
            <person name="Zhu R."/>
            <person name="Wang S."/>
            <person name="Zhang T."/>
            <person name="Zhao G."/>
        </authorList>
    </citation>
    <scope>NUCLEOTIDE SEQUENCE [LARGE SCALE GENOMIC DNA]</scope>
    <source>
        <strain evidence="3">cv. Xinhai21</strain>
        <tissue evidence="2">Leaf</tissue>
    </source>
</reference>
<dbReference type="GO" id="GO:0003723">
    <property type="term" value="F:RNA binding"/>
    <property type="evidence" value="ECO:0007669"/>
    <property type="project" value="InterPro"/>
</dbReference>
<protein>
    <recommendedName>
        <fullName evidence="1">PABC domain-containing protein</fullName>
    </recommendedName>
</protein>
<proteinExistence type="predicted"/>
<gene>
    <name evidence="2" type="ORF">GOBAR_AA04811</name>
</gene>
<dbReference type="OrthoDB" id="1191041at2759"/>
<dbReference type="InterPro" id="IPR002004">
    <property type="entry name" value="PABP_HYD_C"/>
</dbReference>
<dbReference type="PROSITE" id="PS51309">
    <property type="entry name" value="PABC"/>
    <property type="match status" value="1"/>
</dbReference>
<dbReference type="Proteomes" id="UP000239757">
    <property type="component" value="Unassembled WGS sequence"/>
</dbReference>
<dbReference type="Pfam" id="PF00658">
    <property type="entry name" value="MLLE"/>
    <property type="match status" value="1"/>
</dbReference>
<dbReference type="SUPFAM" id="SSF63570">
    <property type="entry name" value="PABC (PABP) domain"/>
    <property type="match status" value="1"/>
</dbReference>
<feature type="domain" description="PABC" evidence="1">
    <location>
        <begin position="26"/>
        <end position="101"/>
    </location>
</feature>
<name>A0A2P5YJK7_GOSBA</name>
<evidence type="ECO:0000259" key="1">
    <source>
        <dbReference type="PROSITE" id="PS51309"/>
    </source>
</evidence>
<dbReference type="EMBL" id="KZ663108">
    <property type="protein sequence ID" value="PPS15761.1"/>
    <property type="molecule type" value="Genomic_DNA"/>
</dbReference>
<organism evidence="2 3">
    <name type="scientific">Gossypium barbadense</name>
    <name type="common">Sea Island cotton</name>
    <name type="synonym">Hibiscus barbadensis</name>
    <dbReference type="NCBI Taxonomy" id="3634"/>
    <lineage>
        <taxon>Eukaryota</taxon>
        <taxon>Viridiplantae</taxon>
        <taxon>Streptophyta</taxon>
        <taxon>Embryophyta</taxon>
        <taxon>Tracheophyta</taxon>
        <taxon>Spermatophyta</taxon>
        <taxon>Magnoliopsida</taxon>
        <taxon>eudicotyledons</taxon>
        <taxon>Gunneridae</taxon>
        <taxon>Pentapetalae</taxon>
        <taxon>rosids</taxon>
        <taxon>malvids</taxon>
        <taxon>Malvales</taxon>
        <taxon>Malvaceae</taxon>
        <taxon>Malvoideae</taxon>
        <taxon>Gossypium</taxon>
    </lineage>
</organism>
<dbReference type="SMART" id="SM00517">
    <property type="entry name" value="PolyA"/>
    <property type="match status" value="1"/>
</dbReference>
<dbReference type="InterPro" id="IPR036053">
    <property type="entry name" value="PABP-dom"/>
</dbReference>
<dbReference type="AlphaFoldDB" id="A0A2P5YJK7"/>
<accession>A0A2P5YJK7</accession>
<dbReference type="Gene3D" id="1.10.1900.10">
    <property type="entry name" value="c-terminal domain of poly(a) binding protein"/>
    <property type="match status" value="1"/>
</dbReference>
<sequence length="101" mass="11394">MDAMFDHGFGSEIHKILNQLKNQQLSKTKDLGLQTVLVTSTITKMLGKKLYPLMEHLEQNNAGKVAAMLLEMDRQEVFDLTESLDALKIKIAETMNSFHSS</sequence>
<evidence type="ECO:0000313" key="3">
    <source>
        <dbReference type="Proteomes" id="UP000239757"/>
    </source>
</evidence>
<evidence type="ECO:0000313" key="2">
    <source>
        <dbReference type="EMBL" id="PPS15761.1"/>
    </source>
</evidence>